<proteinExistence type="predicted"/>
<reference evidence="2" key="1">
    <citation type="journal article" date="2019" name="Int. J. Syst. Evol. Microbiol.">
        <title>The Global Catalogue of Microorganisms (GCM) 10K type strain sequencing project: providing services to taxonomists for standard genome sequencing and annotation.</title>
        <authorList>
            <consortium name="The Broad Institute Genomics Platform"/>
            <consortium name="The Broad Institute Genome Sequencing Center for Infectious Disease"/>
            <person name="Wu L."/>
            <person name="Ma J."/>
        </authorList>
    </citation>
    <scope>NUCLEOTIDE SEQUENCE [LARGE SCALE GENOMIC DNA]</scope>
    <source>
        <strain evidence="2">KCTC 52438</strain>
    </source>
</reference>
<dbReference type="Proteomes" id="UP001595476">
    <property type="component" value="Unassembled WGS sequence"/>
</dbReference>
<organism evidence="1 2">
    <name type="scientific">Litoribrevibacter euphylliae</name>
    <dbReference type="NCBI Taxonomy" id="1834034"/>
    <lineage>
        <taxon>Bacteria</taxon>
        <taxon>Pseudomonadati</taxon>
        <taxon>Pseudomonadota</taxon>
        <taxon>Gammaproteobacteria</taxon>
        <taxon>Oceanospirillales</taxon>
        <taxon>Oceanospirillaceae</taxon>
        <taxon>Litoribrevibacter</taxon>
    </lineage>
</organism>
<accession>A0ABV7HFB9</accession>
<comment type="caution">
    <text evidence="1">The sequence shown here is derived from an EMBL/GenBank/DDBJ whole genome shotgun (WGS) entry which is preliminary data.</text>
</comment>
<sequence length="170" mass="19239">MLQHSVPDNHLKSIGDITVSFALLEFQLQSLIRSQLNERQRIGQIITAELSFKGLKALLVSLYIERHGKDDADFEKLKTLINRAGQAEEKRNQITHSIWGAGKDADSITRIKTTAKEKHGIRSQFEDVSSGDLEAFAIEIKELAHEIQNFLIYLIKNGKAINSHETHRLP</sequence>
<name>A0ABV7HFB9_9GAMM</name>
<evidence type="ECO:0000313" key="2">
    <source>
        <dbReference type="Proteomes" id="UP001595476"/>
    </source>
</evidence>
<dbReference type="EMBL" id="JBHRSZ010000004">
    <property type="protein sequence ID" value="MFC3151283.1"/>
    <property type="molecule type" value="Genomic_DNA"/>
</dbReference>
<protein>
    <recommendedName>
        <fullName evidence="3">RiboL-PSP-HEPN domain-containing protein</fullName>
    </recommendedName>
</protein>
<dbReference type="RefSeq" id="WP_386719758.1">
    <property type="nucleotide sequence ID" value="NZ_JBHRSZ010000004.1"/>
</dbReference>
<evidence type="ECO:0008006" key="3">
    <source>
        <dbReference type="Google" id="ProtNLM"/>
    </source>
</evidence>
<gene>
    <name evidence="1" type="ORF">ACFOEK_09625</name>
</gene>
<evidence type="ECO:0000313" key="1">
    <source>
        <dbReference type="EMBL" id="MFC3151283.1"/>
    </source>
</evidence>
<keyword evidence="2" id="KW-1185">Reference proteome</keyword>